<comment type="caution">
    <text evidence="5">The sequence shown here is derived from an EMBL/GenBank/DDBJ whole genome shotgun (WGS) entry which is preliminary data.</text>
</comment>
<dbReference type="OrthoDB" id="1096411at2"/>
<dbReference type="PATRIC" id="fig|1202724.3.peg.2223"/>
<keyword evidence="3" id="KW-0804">Transcription</keyword>
<keyword evidence="6" id="KW-1185">Reference proteome</keyword>
<dbReference type="SUPFAM" id="SSF46689">
    <property type="entry name" value="Homeodomain-like"/>
    <property type="match status" value="1"/>
</dbReference>
<dbReference type="Proteomes" id="UP000037755">
    <property type="component" value="Unassembled WGS sequence"/>
</dbReference>
<evidence type="ECO:0000256" key="1">
    <source>
        <dbReference type="ARBA" id="ARBA00023015"/>
    </source>
</evidence>
<feature type="domain" description="HTH araC/xylS-type" evidence="4">
    <location>
        <begin position="180"/>
        <end position="282"/>
    </location>
</feature>
<dbReference type="InterPro" id="IPR037923">
    <property type="entry name" value="HTH-like"/>
</dbReference>
<dbReference type="RefSeq" id="WP_054407983.1">
    <property type="nucleotide sequence ID" value="NZ_FOYA01000001.1"/>
</dbReference>
<evidence type="ECO:0000313" key="5">
    <source>
        <dbReference type="EMBL" id="KOS06454.1"/>
    </source>
</evidence>
<sequence length="285" mass="31916">MSKKSASIPVHTMPNEFGLGIAIARASVEDLEDIDEINQVHRDAYHVFFLQEKGTSHIVVDFQDYNLTPQSIGYIHPLQVHRVAALVDVKFVALMVNTENLNPEYLALLQSIAPVKPLSLSGEAFALLMEAASLCLKLYERKDEKLYQPLLKDSCNALVGLIAAQFIARPQTAETLPRFEAVTKAFKTEVERSFISQKRPAYYAQSLNISVPYLNECVKNATGHPVTYHIAQRVALEAKRLLVHSGKSVKEIAADLGYDDYPYFSRLFAKTTGITALEFRSKNRD</sequence>
<evidence type="ECO:0000256" key="2">
    <source>
        <dbReference type="ARBA" id="ARBA00023125"/>
    </source>
</evidence>
<keyword evidence="2" id="KW-0238">DNA-binding</keyword>
<name>A0A0M8MDC6_9FLAO</name>
<dbReference type="GO" id="GO:0003700">
    <property type="term" value="F:DNA-binding transcription factor activity"/>
    <property type="evidence" value="ECO:0007669"/>
    <property type="project" value="InterPro"/>
</dbReference>
<dbReference type="Pfam" id="PF12833">
    <property type="entry name" value="HTH_18"/>
    <property type="match status" value="1"/>
</dbReference>
<dbReference type="STRING" id="1202724.AM493_10715"/>
<dbReference type="Gene3D" id="1.10.10.60">
    <property type="entry name" value="Homeodomain-like"/>
    <property type="match status" value="1"/>
</dbReference>
<dbReference type="GO" id="GO:0043565">
    <property type="term" value="F:sequence-specific DNA binding"/>
    <property type="evidence" value="ECO:0007669"/>
    <property type="project" value="InterPro"/>
</dbReference>
<accession>A0A0M8MDC6</accession>
<evidence type="ECO:0000313" key="6">
    <source>
        <dbReference type="Proteomes" id="UP000037755"/>
    </source>
</evidence>
<gene>
    <name evidence="5" type="ORF">AM493_10715</name>
</gene>
<dbReference type="PANTHER" id="PTHR43280">
    <property type="entry name" value="ARAC-FAMILY TRANSCRIPTIONAL REGULATOR"/>
    <property type="match status" value="1"/>
</dbReference>
<dbReference type="SUPFAM" id="SSF51215">
    <property type="entry name" value="Regulatory protein AraC"/>
    <property type="match status" value="1"/>
</dbReference>
<dbReference type="EMBL" id="LIYD01000005">
    <property type="protein sequence ID" value="KOS06454.1"/>
    <property type="molecule type" value="Genomic_DNA"/>
</dbReference>
<dbReference type="InterPro" id="IPR009057">
    <property type="entry name" value="Homeodomain-like_sf"/>
</dbReference>
<proteinExistence type="predicted"/>
<dbReference type="PROSITE" id="PS01124">
    <property type="entry name" value="HTH_ARAC_FAMILY_2"/>
    <property type="match status" value="1"/>
</dbReference>
<dbReference type="PANTHER" id="PTHR43280:SF28">
    <property type="entry name" value="HTH-TYPE TRANSCRIPTIONAL ACTIVATOR RHAS"/>
    <property type="match status" value="1"/>
</dbReference>
<dbReference type="SMART" id="SM00342">
    <property type="entry name" value="HTH_ARAC"/>
    <property type="match status" value="1"/>
</dbReference>
<reference evidence="5 6" key="1">
    <citation type="submission" date="2015-08" db="EMBL/GenBank/DDBJ databases">
        <title>Whole genome sequence of Flavobacterium akiainvivens IK-1T, from decaying Wikstroemia oahuensis, an endemic Hawaiian shrub.</title>
        <authorList>
            <person name="Wan X."/>
            <person name="Hou S."/>
            <person name="Saito J."/>
            <person name="Donachie S."/>
        </authorList>
    </citation>
    <scope>NUCLEOTIDE SEQUENCE [LARGE SCALE GENOMIC DNA]</scope>
    <source>
        <strain evidence="5 6">IK-1</strain>
    </source>
</reference>
<evidence type="ECO:0000259" key="4">
    <source>
        <dbReference type="PROSITE" id="PS01124"/>
    </source>
</evidence>
<evidence type="ECO:0000256" key="3">
    <source>
        <dbReference type="ARBA" id="ARBA00023163"/>
    </source>
</evidence>
<organism evidence="5 6">
    <name type="scientific">Flavobacterium akiainvivens</name>
    <dbReference type="NCBI Taxonomy" id="1202724"/>
    <lineage>
        <taxon>Bacteria</taxon>
        <taxon>Pseudomonadati</taxon>
        <taxon>Bacteroidota</taxon>
        <taxon>Flavobacteriia</taxon>
        <taxon>Flavobacteriales</taxon>
        <taxon>Flavobacteriaceae</taxon>
        <taxon>Flavobacterium</taxon>
    </lineage>
</organism>
<dbReference type="InterPro" id="IPR018060">
    <property type="entry name" value="HTH_AraC"/>
</dbReference>
<protein>
    <submittedName>
        <fullName evidence="5">AraC family transcriptional regulator</fullName>
    </submittedName>
</protein>
<dbReference type="AlphaFoldDB" id="A0A0M8MDC6"/>
<keyword evidence="1" id="KW-0805">Transcription regulation</keyword>